<accession>A0A7J7KGC3</accession>
<dbReference type="FunFam" id="2.60.40.1730:FF:000012">
    <property type="entry name" value="Aminopeptidase N"/>
    <property type="match status" value="1"/>
</dbReference>
<dbReference type="PANTHER" id="PTHR11533">
    <property type="entry name" value="PROTEASE M1 ZINC METALLOPROTEASE"/>
    <property type="match status" value="1"/>
</dbReference>
<keyword evidence="23" id="KW-1185">Reference proteome</keyword>
<evidence type="ECO:0000256" key="10">
    <source>
        <dbReference type="ARBA" id="ARBA00022989"/>
    </source>
</evidence>
<evidence type="ECO:0000259" key="20">
    <source>
        <dbReference type="Pfam" id="PF11838"/>
    </source>
</evidence>
<dbReference type="SUPFAM" id="SSF55486">
    <property type="entry name" value="Metalloproteases ('zincins'), catalytic domain"/>
    <property type="match status" value="1"/>
</dbReference>
<evidence type="ECO:0000256" key="13">
    <source>
        <dbReference type="ARBA" id="ARBA00023180"/>
    </source>
</evidence>
<feature type="chain" id="PRO_5029549460" description="Aminopeptidase" evidence="18">
    <location>
        <begin position="16"/>
        <end position="939"/>
    </location>
</feature>
<dbReference type="OrthoDB" id="10031169at2759"/>
<feature type="binding site" evidence="15">
    <location>
        <position position="347"/>
    </location>
    <ligand>
        <name>Zn(2+)</name>
        <dbReference type="ChEBI" id="CHEBI:29105"/>
        <note>catalytic</note>
    </ligand>
</feature>
<dbReference type="GO" id="GO:0016020">
    <property type="term" value="C:membrane"/>
    <property type="evidence" value="ECO:0007669"/>
    <property type="project" value="UniProtKB-SubCell"/>
</dbReference>
<feature type="signal peptide" evidence="18">
    <location>
        <begin position="1"/>
        <end position="15"/>
    </location>
</feature>
<keyword evidence="12" id="KW-0472">Membrane</keyword>
<keyword evidence="18" id="KW-0732">Signal</keyword>
<keyword evidence="13" id="KW-0325">Glycoprotein</keyword>
<evidence type="ECO:0000256" key="2">
    <source>
        <dbReference type="ARBA" id="ARBA00010136"/>
    </source>
</evidence>
<dbReference type="GO" id="GO:0005737">
    <property type="term" value="C:cytoplasm"/>
    <property type="evidence" value="ECO:0007669"/>
    <property type="project" value="TreeGrafter"/>
</dbReference>
<keyword evidence="11 17" id="KW-0482">Metalloprotease</keyword>
<comment type="similarity">
    <text evidence="2 17">Belongs to the peptidase M1 family.</text>
</comment>
<evidence type="ECO:0000256" key="16">
    <source>
        <dbReference type="PIRSR" id="PIRSR634016-4"/>
    </source>
</evidence>
<feature type="active site" description="Proton acceptor" evidence="14">
    <location>
        <position position="344"/>
    </location>
</feature>
<dbReference type="EC" id="3.4.11.-" evidence="17"/>
<dbReference type="PRINTS" id="PR00756">
    <property type="entry name" value="ALADIPTASE"/>
</dbReference>
<dbReference type="Pfam" id="PF17900">
    <property type="entry name" value="Peptidase_M1_N"/>
    <property type="match status" value="1"/>
</dbReference>
<keyword evidence="3 17" id="KW-0031">Aminopeptidase</keyword>
<dbReference type="Gene3D" id="2.60.40.1730">
    <property type="entry name" value="tricorn interacting facor f3 domain"/>
    <property type="match status" value="1"/>
</dbReference>
<dbReference type="GO" id="GO:0043171">
    <property type="term" value="P:peptide catabolic process"/>
    <property type="evidence" value="ECO:0007669"/>
    <property type="project" value="TreeGrafter"/>
</dbReference>
<evidence type="ECO:0000256" key="4">
    <source>
        <dbReference type="ARBA" id="ARBA00022670"/>
    </source>
</evidence>
<evidence type="ECO:0000256" key="17">
    <source>
        <dbReference type="RuleBase" id="RU364040"/>
    </source>
</evidence>
<dbReference type="InterPro" id="IPR014782">
    <property type="entry name" value="Peptidase_M1_dom"/>
</dbReference>
<keyword evidence="5" id="KW-0812">Transmembrane</keyword>
<dbReference type="FunFam" id="1.10.390.10:FF:000006">
    <property type="entry name" value="Puromycin-sensitive aminopeptidase"/>
    <property type="match status" value="1"/>
</dbReference>
<evidence type="ECO:0000256" key="14">
    <source>
        <dbReference type="PIRSR" id="PIRSR634016-1"/>
    </source>
</evidence>
<dbReference type="InterPro" id="IPR027268">
    <property type="entry name" value="Peptidase_M4/M1_CTD_sf"/>
</dbReference>
<feature type="domain" description="Aminopeptidase N-like N-terminal" evidence="21">
    <location>
        <begin position="39"/>
        <end position="230"/>
    </location>
</feature>
<feature type="binding site" evidence="15">
    <location>
        <position position="366"/>
    </location>
    <ligand>
        <name>Zn(2+)</name>
        <dbReference type="ChEBI" id="CHEBI:29105"/>
        <note>catalytic</note>
    </ligand>
</feature>
<evidence type="ECO:0000313" key="22">
    <source>
        <dbReference type="EMBL" id="KAF6037639.1"/>
    </source>
</evidence>
<dbReference type="Gene3D" id="1.25.50.20">
    <property type="match status" value="1"/>
</dbReference>
<evidence type="ECO:0000259" key="19">
    <source>
        <dbReference type="Pfam" id="PF01433"/>
    </source>
</evidence>
<dbReference type="GO" id="GO:0006508">
    <property type="term" value="P:proteolysis"/>
    <property type="evidence" value="ECO:0007669"/>
    <property type="project" value="UniProtKB-KW"/>
</dbReference>
<dbReference type="SUPFAM" id="SSF63737">
    <property type="entry name" value="Leukotriene A4 hydrolase N-terminal domain"/>
    <property type="match status" value="1"/>
</dbReference>
<evidence type="ECO:0000256" key="8">
    <source>
        <dbReference type="ARBA" id="ARBA00022833"/>
    </source>
</evidence>
<keyword evidence="9" id="KW-0735">Signal-anchor</keyword>
<dbReference type="Gene3D" id="2.60.40.1910">
    <property type="match status" value="1"/>
</dbReference>
<evidence type="ECO:0000256" key="7">
    <source>
        <dbReference type="ARBA" id="ARBA00022801"/>
    </source>
</evidence>
<evidence type="ECO:0000256" key="18">
    <source>
        <dbReference type="SAM" id="SignalP"/>
    </source>
</evidence>
<dbReference type="InterPro" id="IPR050344">
    <property type="entry name" value="Peptidase_M1_aminopeptidases"/>
</dbReference>
<evidence type="ECO:0000256" key="3">
    <source>
        <dbReference type="ARBA" id="ARBA00022438"/>
    </source>
</evidence>
<proteinExistence type="inferred from homology"/>
<name>A0A7J7KGC3_BUGNE</name>
<dbReference type="Gene3D" id="1.10.390.10">
    <property type="entry name" value="Neutral Protease Domain 2"/>
    <property type="match status" value="1"/>
</dbReference>
<reference evidence="22" key="1">
    <citation type="submission" date="2020-06" db="EMBL/GenBank/DDBJ databases">
        <title>Draft genome of Bugula neritina, a colonial animal packing powerful symbionts and potential medicines.</title>
        <authorList>
            <person name="Rayko M."/>
        </authorList>
    </citation>
    <scope>NUCLEOTIDE SEQUENCE [LARGE SCALE GENOMIC DNA]</scope>
    <source>
        <strain evidence="22">Kwan_BN1</strain>
    </source>
</reference>
<dbReference type="Pfam" id="PF11838">
    <property type="entry name" value="ERAP1_C"/>
    <property type="match status" value="1"/>
</dbReference>
<comment type="caution">
    <text evidence="22">The sequence shown here is derived from an EMBL/GenBank/DDBJ whole genome shotgun (WGS) entry which is preliminary data.</text>
</comment>
<evidence type="ECO:0000313" key="23">
    <source>
        <dbReference type="Proteomes" id="UP000593567"/>
    </source>
</evidence>
<keyword evidence="10" id="KW-1133">Transmembrane helix</keyword>
<dbReference type="Pfam" id="PF01433">
    <property type="entry name" value="Peptidase_M1"/>
    <property type="match status" value="1"/>
</dbReference>
<sequence>MLVSVIFWFVVYTLTQPLSCSLQHEFEWNKYRLPTAITPNEYSIHLILDMFGNEDVNMELPYSGSVNISLYFNESTDLIVLHSVSLNITKVKVETQTDSSPDVLNYRHNDKMEQLEVKLDRRPDAGTEMNLQVEFTGLVSDQLQGFYKGTYRLSESKRRIIATTHMEAVSARKAFPCFDEPAMKARFRLEISRPQHWSSLFNTRLNHSRVYDERRMLDVYGFTPKMSSYLVAFIVSDFGSTNSSIVNSGVDKHPIEIIVSGRKDQLSQLEFAKGAAAHIILKYEQFFKISYPLPKVDMVAIPAFPAGAMENWGLITYRESALLSDPHVSSTTHQKWVASVVAHELAHQWFGNYVTMKWWNEVWLNEGFATFVGEMIGTKTFAENQGYDWPVTENFILAITQAMAVDGLLSSHPLSRSESKVNSGGIIEEMFDSISYKKGAAILRMLDSFVTRNVTQTALQDYLNSHSYGNAEASDLWASFDKAYKVAHQDAGETDISTMMNSWTDLSGYPVISVDIADQKITVTQSPYFLCVSCRKDKKDVNRLWTIPVTFKVYGSHASRLYSFNLKHKKAVVRLDMRRRWVKLNIDWSGYYLVKYNNYRLIQLSELSDVDIANLLFDAFELFKGGYVELKEFISLMWRVKEKEDIGYLTNNILMKIWWYLLRTFDQLHVYSEISQQIYKWLNVKNLDISYDSVQQMNSKDRHILIGKLWMALHIDYVRTAFENNQLLILALSWRRGLLEKSTPVVSKNAEDMTGSGRRIHKDISKAVWTCAFLLDERGIWDTLWKKYITAKIPSEQANYKTVLAAARHTQLLHKYMSYSLTSGKKDDTVPIISLVAFSRNGRDVAWSFVKEHWNTLYSKYGAVGPMINKLIVATASNFADRTKLLEVKSFFADLTGSAGKMAVAQSLEKIRSKIYMVEERGADMLRFFQHLRTRDSVL</sequence>
<protein>
    <recommendedName>
        <fullName evidence="17">Aminopeptidase</fullName>
        <ecNumber evidence="17">3.4.11.-</ecNumber>
    </recommendedName>
</protein>
<feature type="domain" description="Peptidase M1 membrane alanine aminopeptidase" evidence="19">
    <location>
        <begin position="275"/>
        <end position="503"/>
    </location>
</feature>
<organism evidence="22 23">
    <name type="scientific">Bugula neritina</name>
    <name type="common">Brown bryozoan</name>
    <name type="synonym">Sertularia neritina</name>
    <dbReference type="NCBI Taxonomy" id="10212"/>
    <lineage>
        <taxon>Eukaryota</taxon>
        <taxon>Metazoa</taxon>
        <taxon>Spiralia</taxon>
        <taxon>Lophotrochozoa</taxon>
        <taxon>Bryozoa</taxon>
        <taxon>Gymnolaemata</taxon>
        <taxon>Cheilostomatida</taxon>
        <taxon>Flustrina</taxon>
        <taxon>Buguloidea</taxon>
        <taxon>Bugulidae</taxon>
        <taxon>Bugula</taxon>
    </lineage>
</organism>
<evidence type="ECO:0000256" key="6">
    <source>
        <dbReference type="ARBA" id="ARBA00022723"/>
    </source>
</evidence>
<evidence type="ECO:0000256" key="9">
    <source>
        <dbReference type="ARBA" id="ARBA00022968"/>
    </source>
</evidence>
<dbReference type="GO" id="GO:0070006">
    <property type="term" value="F:metalloaminopeptidase activity"/>
    <property type="evidence" value="ECO:0007669"/>
    <property type="project" value="TreeGrafter"/>
</dbReference>
<evidence type="ECO:0000256" key="5">
    <source>
        <dbReference type="ARBA" id="ARBA00022692"/>
    </source>
</evidence>
<feature type="site" description="Transition state stabilizer" evidence="16">
    <location>
        <position position="436"/>
    </location>
</feature>
<dbReference type="InterPro" id="IPR034016">
    <property type="entry name" value="M1_APN-typ"/>
</dbReference>
<dbReference type="EMBL" id="VXIV02000537">
    <property type="protein sequence ID" value="KAF6037639.1"/>
    <property type="molecule type" value="Genomic_DNA"/>
</dbReference>
<dbReference type="Proteomes" id="UP000593567">
    <property type="component" value="Unassembled WGS sequence"/>
</dbReference>
<keyword evidence="6 15" id="KW-0479">Metal-binding</keyword>
<dbReference type="GO" id="GO:0042277">
    <property type="term" value="F:peptide binding"/>
    <property type="evidence" value="ECO:0007669"/>
    <property type="project" value="TreeGrafter"/>
</dbReference>
<dbReference type="InterPro" id="IPR045357">
    <property type="entry name" value="Aminopeptidase_N-like_N"/>
</dbReference>
<dbReference type="PANTHER" id="PTHR11533:SF299">
    <property type="entry name" value="AMINOPEPTIDASE"/>
    <property type="match status" value="1"/>
</dbReference>
<evidence type="ECO:0000256" key="11">
    <source>
        <dbReference type="ARBA" id="ARBA00023049"/>
    </source>
</evidence>
<dbReference type="GO" id="GO:0008270">
    <property type="term" value="F:zinc ion binding"/>
    <property type="evidence" value="ECO:0007669"/>
    <property type="project" value="UniProtKB-UniRule"/>
</dbReference>
<feature type="domain" description="ERAP1-like C-terminal" evidence="20">
    <location>
        <begin position="581"/>
        <end position="912"/>
    </location>
</feature>
<keyword evidence="8 15" id="KW-0862">Zinc</keyword>
<dbReference type="InterPro" id="IPR024571">
    <property type="entry name" value="ERAP1-like_C_dom"/>
</dbReference>
<comment type="cofactor">
    <cofactor evidence="15 17">
        <name>Zn(2+)</name>
        <dbReference type="ChEBI" id="CHEBI:29105"/>
    </cofactor>
    <text evidence="15 17">Binds 1 zinc ion per subunit.</text>
</comment>
<dbReference type="InterPro" id="IPR001930">
    <property type="entry name" value="Peptidase_M1"/>
</dbReference>
<gene>
    <name evidence="22" type="ORF">EB796_004052</name>
</gene>
<keyword evidence="7 17" id="KW-0378">Hydrolase</keyword>
<dbReference type="GO" id="GO:0005615">
    <property type="term" value="C:extracellular space"/>
    <property type="evidence" value="ECO:0007669"/>
    <property type="project" value="TreeGrafter"/>
</dbReference>
<evidence type="ECO:0000256" key="12">
    <source>
        <dbReference type="ARBA" id="ARBA00023136"/>
    </source>
</evidence>
<dbReference type="CDD" id="cd09601">
    <property type="entry name" value="M1_APN-Q_like"/>
    <property type="match status" value="1"/>
</dbReference>
<comment type="subcellular location">
    <subcellularLocation>
        <location evidence="1">Membrane</location>
        <topology evidence="1">Single-pass type II membrane protein</topology>
    </subcellularLocation>
</comment>
<evidence type="ECO:0000259" key="21">
    <source>
        <dbReference type="Pfam" id="PF17900"/>
    </source>
</evidence>
<evidence type="ECO:0000256" key="1">
    <source>
        <dbReference type="ARBA" id="ARBA00004606"/>
    </source>
</evidence>
<dbReference type="InterPro" id="IPR042097">
    <property type="entry name" value="Aminopeptidase_N-like_N_sf"/>
</dbReference>
<keyword evidence="4 17" id="KW-0645">Protease</keyword>
<feature type="binding site" evidence="15">
    <location>
        <position position="343"/>
    </location>
    <ligand>
        <name>Zn(2+)</name>
        <dbReference type="ChEBI" id="CHEBI:29105"/>
        <note>catalytic</note>
    </ligand>
</feature>
<dbReference type="AlphaFoldDB" id="A0A7J7KGC3"/>
<evidence type="ECO:0000256" key="15">
    <source>
        <dbReference type="PIRSR" id="PIRSR634016-3"/>
    </source>
</evidence>